<proteinExistence type="predicted"/>
<evidence type="ECO:0000256" key="1">
    <source>
        <dbReference type="SAM" id="MobiDB-lite"/>
    </source>
</evidence>
<dbReference type="Proteomes" id="UP000327294">
    <property type="component" value="Chromosome"/>
</dbReference>
<gene>
    <name evidence="2" type="ORF">F9278_05025</name>
</gene>
<name>A0A5P8JXA3_9ACTN</name>
<evidence type="ECO:0008006" key="4">
    <source>
        <dbReference type="Google" id="ProtNLM"/>
    </source>
</evidence>
<dbReference type="Gene3D" id="2.130.10.10">
    <property type="entry name" value="YVTN repeat-like/Quinoprotein amine dehydrogenase"/>
    <property type="match status" value="1"/>
</dbReference>
<keyword evidence="3" id="KW-1185">Reference proteome</keyword>
<protein>
    <recommendedName>
        <fullName evidence="4">SMP-30/Gluconolactonase/LRE-like region domain-containing protein</fullName>
    </recommendedName>
</protein>
<evidence type="ECO:0000313" key="2">
    <source>
        <dbReference type="EMBL" id="QFQ95653.1"/>
    </source>
</evidence>
<dbReference type="RefSeq" id="WP_152167185.1">
    <property type="nucleotide sequence ID" value="NZ_CP045096.1"/>
</dbReference>
<feature type="region of interest" description="Disordered" evidence="1">
    <location>
        <begin position="174"/>
        <end position="197"/>
    </location>
</feature>
<reference evidence="2 3" key="1">
    <citation type="submission" date="2019-10" db="EMBL/GenBank/DDBJ databases">
        <title>Streptomyces sp. strain GY16 isolated from leaves of Broussonetia papyrifera.</title>
        <authorList>
            <person name="Mo P."/>
        </authorList>
    </citation>
    <scope>NUCLEOTIDE SEQUENCE [LARGE SCALE GENOMIC DNA]</scope>
    <source>
        <strain evidence="2 3">GY16</strain>
    </source>
</reference>
<dbReference type="SUPFAM" id="SSF63829">
    <property type="entry name" value="Calcium-dependent phosphotriesterase"/>
    <property type="match status" value="1"/>
</dbReference>
<accession>A0A5P8JXA3</accession>
<dbReference type="AlphaFoldDB" id="A0A5P8JXA3"/>
<dbReference type="KEGG" id="sphv:F9278_05025"/>
<sequence length="232" mass="24200">MRRNAASPAGFFPEGIAIGSGPTAYITSLANGDVYKLDLDTGTGRLLTRGPGAGAAGIALDTFGRLFVAGGQAGTAWVINPATGGVVTTYRLAAEGLVVNDFAFTRDAAWVTGSLVPVLYKLPFGRRDGLPSQADVVRVPLGGDITFQEGFNVPAQRPLHPSITAERRVHRGFHPGVVPASSDERHGTAQSRSPVPAGPAPCALCRRELSCWAGCGVPARQGVSHRELFRSG</sequence>
<evidence type="ECO:0000313" key="3">
    <source>
        <dbReference type="Proteomes" id="UP000327294"/>
    </source>
</evidence>
<organism evidence="2 3">
    <name type="scientific">Streptomyces phaeolivaceus</name>
    <dbReference type="NCBI Taxonomy" id="2653200"/>
    <lineage>
        <taxon>Bacteria</taxon>
        <taxon>Bacillati</taxon>
        <taxon>Actinomycetota</taxon>
        <taxon>Actinomycetes</taxon>
        <taxon>Kitasatosporales</taxon>
        <taxon>Streptomycetaceae</taxon>
        <taxon>Streptomyces</taxon>
    </lineage>
</organism>
<dbReference type="InterPro" id="IPR015943">
    <property type="entry name" value="WD40/YVTN_repeat-like_dom_sf"/>
</dbReference>
<dbReference type="EMBL" id="CP045096">
    <property type="protein sequence ID" value="QFQ95653.1"/>
    <property type="molecule type" value="Genomic_DNA"/>
</dbReference>